<dbReference type="PROSITE" id="PS00513">
    <property type="entry name" value="ADENYLOSUCCIN_SYN_2"/>
    <property type="match status" value="1"/>
</dbReference>
<dbReference type="HAMAP" id="MF_00011">
    <property type="entry name" value="Adenylosucc_synth"/>
    <property type="match status" value="1"/>
</dbReference>
<dbReference type="PROSITE" id="PS01266">
    <property type="entry name" value="ADENYLOSUCCIN_SYN_1"/>
    <property type="match status" value="1"/>
</dbReference>
<comment type="subunit">
    <text evidence="1 8">Homodimer.</text>
</comment>
<feature type="binding site" evidence="8">
    <location>
        <begin position="450"/>
        <end position="452"/>
    </location>
    <ligand>
        <name>GTP</name>
        <dbReference type="ChEBI" id="CHEBI:37565"/>
    </ligand>
</feature>
<gene>
    <name evidence="11" type="ORF">PM001_LOCUS24635</name>
</gene>
<dbReference type="InterPro" id="IPR042111">
    <property type="entry name" value="Adenylosuccinate_synth_dom3"/>
</dbReference>
<comment type="caution">
    <text evidence="11">The sequence shown here is derived from an EMBL/GenBank/DDBJ whole genome shotgun (WGS) entry which is preliminary data.</text>
</comment>
<dbReference type="InterPro" id="IPR042110">
    <property type="entry name" value="Adenylosuccinate_synth_dom2"/>
</dbReference>
<dbReference type="CDD" id="cd03108">
    <property type="entry name" value="AdSS"/>
    <property type="match status" value="1"/>
</dbReference>
<dbReference type="Gene3D" id="1.10.300.10">
    <property type="entry name" value="Adenylosuccinate Synthetase, subunit A, domain 2"/>
    <property type="match status" value="1"/>
</dbReference>
<dbReference type="NCBIfam" id="NF002223">
    <property type="entry name" value="PRK01117.1"/>
    <property type="match status" value="1"/>
</dbReference>
<dbReference type="SUPFAM" id="SSF52540">
    <property type="entry name" value="P-loop containing nucleoside triphosphate hydrolases"/>
    <property type="match status" value="1"/>
</dbReference>
<dbReference type="EMBL" id="CAKLBY020000246">
    <property type="protein sequence ID" value="CAK7939485.1"/>
    <property type="molecule type" value="Genomic_DNA"/>
</dbReference>
<feature type="binding site" evidence="8">
    <location>
        <position position="422"/>
    </location>
    <ligand>
        <name>IMP</name>
        <dbReference type="ChEBI" id="CHEBI:58053"/>
    </ligand>
</feature>
<keyword evidence="6 8" id="KW-0460">Magnesium</keyword>
<dbReference type="Gene3D" id="3.90.170.10">
    <property type="entry name" value="Adenylosuccinate Synthetase, subunit A, domain 3"/>
    <property type="match status" value="1"/>
</dbReference>
<dbReference type="GO" id="GO:0005525">
    <property type="term" value="F:GTP binding"/>
    <property type="evidence" value="ECO:0007669"/>
    <property type="project" value="UniProtKB-UniRule"/>
</dbReference>
<dbReference type="PANTHER" id="PTHR11846:SF0">
    <property type="entry name" value="ADENYLOSUCCINATE SYNTHETASE"/>
    <property type="match status" value="1"/>
</dbReference>
<keyword evidence="2 8" id="KW-0436">Ligase</keyword>
<comment type="cofactor">
    <cofactor evidence="8">
        <name>Mg(2+)</name>
        <dbReference type="ChEBI" id="CHEBI:18420"/>
    </cofactor>
    <text evidence="8">Binds 1 Mg(2+) ion per subunit.</text>
</comment>
<comment type="pathway">
    <text evidence="8 10">Purine metabolism; AMP biosynthesis via de novo pathway; AMP from IMP: step 1/2.</text>
</comment>
<comment type="function">
    <text evidence="10">Plays an important role in the de novo pathway of purine nucleotide biosynthesis.</text>
</comment>
<feature type="binding site" evidence="8">
    <location>
        <position position="424"/>
    </location>
    <ligand>
        <name>GTP</name>
        <dbReference type="ChEBI" id="CHEBI:37565"/>
    </ligand>
</feature>
<feature type="active site" description="Proton donor" evidence="8">
    <location>
        <position position="164"/>
    </location>
</feature>
<comment type="subcellular location">
    <subcellularLocation>
        <location evidence="8">Cytoplasm</location>
    </subcellularLocation>
</comment>
<feature type="binding site" evidence="8">
    <location>
        <begin position="418"/>
        <end position="424"/>
    </location>
    <ligand>
        <name>substrate</name>
    </ligand>
</feature>
<feature type="binding site" evidence="8">
    <location>
        <position position="358"/>
    </location>
    <ligand>
        <name>IMP</name>
        <dbReference type="ChEBI" id="CHEBI:58053"/>
    </ligand>
</feature>
<evidence type="ECO:0000256" key="7">
    <source>
        <dbReference type="ARBA" id="ARBA00023134"/>
    </source>
</evidence>
<comment type="function">
    <text evidence="8">Plays an important role in the de novo pathway and in the salvage pathway of purine nucleotide biosynthesis. Catalyzes the first commited step in the biosynthesis of AMP from IMP.</text>
</comment>
<evidence type="ECO:0000313" key="12">
    <source>
        <dbReference type="Proteomes" id="UP001162060"/>
    </source>
</evidence>
<dbReference type="PANTHER" id="PTHR11846">
    <property type="entry name" value="ADENYLOSUCCINATE SYNTHETASE"/>
    <property type="match status" value="1"/>
</dbReference>
<dbReference type="AlphaFoldDB" id="A0AAV1UYC8"/>
<name>A0AAV1UYC8_9STRA</name>
<feature type="binding site" evidence="8">
    <location>
        <begin position="532"/>
        <end position="534"/>
    </location>
    <ligand>
        <name>GTP</name>
        <dbReference type="ChEBI" id="CHEBI:37565"/>
    </ligand>
</feature>
<dbReference type="Gene3D" id="3.40.440.10">
    <property type="entry name" value="Adenylosuccinate Synthetase, subunit A, domain 1"/>
    <property type="match status" value="1"/>
</dbReference>
<comment type="catalytic activity">
    <reaction evidence="8 10">
        <text>IMP + L-aspartate + GTP = N(6)-(1,2-dicarboxyethyl)-AMP + GDP + phosphate + 2 H(+)</text>
        <dbReference type="Rhea" id="RHEA:15753"/>
        <dbReference type="ChEBI" id="CHEBI:15378"/>
        <dbReference type="ChEBI" id="CHEBI:29991"/>
        <dbReference type="ChEBI" id="CHEBI:37565"/>
        <dbReference type="ChEBI" id="CHEBI:43474"/>
        <dbReference type="ChEBI" id="CHEBI:57567"/>
        <dbReference type="ChEBI" id="CHEBI:58053"/>
        <dbReference type="ChEBI" id="CHEBI:58189"/>
        <dbReference type="EC" id="6.3.4.4"/>
    </reaction>
</comment>
<evidence type="ECO:0000313" key="11">
    <source>
        <dbReference type="EMBL" id="CAK7939485.1"/>
    </source>
</evidence>
<dbReference type="GO" id="GO:0046040">
    <property type="term" value="P:IMP metabolic process"/>
    <property type="evidence" value="ECO:0007669"/>
    <property type="project" value="TreeGrafter"/>
</dbReference>
<dbReference type="GO" id="GO:0004019">
    <property type="term" value="F:adenylosuccinate synthase activity"/>
    <property type="evidence" value="ECO:0007669"/>
    <property type="project" value="UniProtKB-UniRule"/>
</dbReference>
<keyword evidence="4 8" id="KW-0547">Nucleotide-binding</keyword>
<dbReference type="EC" id="6.3.4.4" evidence="8 10"/>
<evidence type="ECO:0000256" key="5">
    <source>
        <dbReference type="ARBA" id="ARBA00022755"/>
    </source>
</evidence>
<feature type="binding site" evidence="8">
    <location>
        <position position="343"/>
    </location>
    <ligand>
        <name>IMP</name>
        <dbReference type="ChEBI" id="CHEBI:58053"/>
    </ligand>
</feature>
<dbReference type="FunFam" id="3.90.170.10:FF:000001">
    <property type="entry name" value="Adenylosuccinate synthetase"/>
    <property type="match status" value="1"/>
</dbReference>
<dbReference type="GO" id="GO:0044208">
    <property type="term" value="P:'de novo' AMP biosynthetic process"/>
    <property type="evidence" value="ECO:0007669"/>
    <property type="project" value="UniProtKB-UniRule"/>
</dbReference>
<evidence type="ECO:0000256" key="2">
    <source>
        <dbReference type="ARBA" id="ARBA00022598"/>
    </source>
</evidence>
<evidence type="ECO:0000256" key="6">
    <source>
        <dbReference type="ARBA" id="ARBA00022842"/>
    </source>
</evidence>
<accession>A0AAV1UYC8</accession>
<evidence type="ECO:0000256" key="9">
    <source>
        <dbReference type="PROSITE-ProRule" id="PRU10134"/>
    </source>
</evidence>
<dbReference type="FunFam" id="1.10.300.10:FF:000001">
    <property type="entry name" value="Adenylosuccinate synthetase"/>
    <property type="match status" value="1"/>
</dbReference>
<dbReference type="GO" id="GO:0005737">
    <property type="term" value="C:cytoplasm"/>
    <property type="evidence" value="ECO:0007669"/>
    <property type="project" value="UniProtKB-SubCell"/>
</dbReference>
<reference evidence="11" key="1">
    <citation type="submission" date="2024-01" db="EMBL/GenBank/DDBJ databases">
        <authorList>
            <person name="Webb A."/>
        </authorList>
    </citation>
    <scope>NUCLEOTIDE SEQUENCE</scope>
    <source>
        <strain evidence="11">Pm1</strain>
    </source>
</reference>
<feature type="active site" description="Proton acceptor" evidence="8">
    <location>
        <position position="136"/>
    </location>
</feature>
<keyword evidence="3 8" id="KW-0479">Metal-binding</keyword>
<feature type="binding site" evidence="8">
    <location>
        <begin position="135"/>
        <end position="141"/>
    </location>
    <ligand>
        <name>GTP</name>
        <dbReference type="ChEBI" id="CHEBI:37565"/>
    </ligand>
</feature>
<dbReference type="SMART" id="SM00788">
    <property type="entry name" value="Adenylsucc_synt"/>
    <property type="match status" value="1"/>
</dbReference>
<feature type="active site" evidence="9">
    <location>
        <position position="263"/>
    </location>
</feature>
<keyword evidence="8" id="KW-0963">Cytoplasm</keyword>
<feature type="binding site" evidence="8">
    <location>
        <begin position="163"/>
        <end position="165"/>
    </location>
    <ligand>
        <name>GTP</name>
        <dbReference type="ChEBI" id="CHEBI:37565"/>
    </ligand>
</feature>
<dbReference type="InterPro" id="IPR018220">
    <property type="entry name" value="Adenylosuccin_syn_GTP-bd"/>
</dbReference>
<organism evidence="11 12">
    <name type="scientific">Peronospora matthiolae</name>
    <dbReference type="NCBI Taxonomy" id="2874970"/>
    <lineage>
        <taxon>Eukaryota</taxon>
        <taxon>Sar</taxon>
        <taxon>Stramenopiles</taxon>
        <taxon>Oomycota</taxon>
        <taxon>Peronosporomycetes</taxon>
        <taxon>Peronosporales</taxon>
        <taxon>Peronosporaceae</taxon>
        <taxon>Peronospora</taxon>
    </lineage>
</organism>
<dbReference type="InterPro" id="IPR001114">
    <property type="entry name" value="Adenylosuccinate_synthetase"/>
</dbReference>
<feature type="binding site" evidence="8">
    <location>
        <position position="163"/>
    </location>
    <ligand>
        <name>Mg(2+)</name>
        <dbReference type="ChEBI" id="CHEBI:18420"/>
    </ligand>
</feature>
<dbReference type="Pfam" id="PF00709">
    <property type="entry name" value="Adenylsucc_synt"/>
    <property type="match status" value="1"/>
</dbReference>
<feature type="binding site" evidence="8">
    <location>
        <position position="252"/>
    </location>
    <ligand>
        <name>IMP</name>
        <dbReference type="ChEBI" id="CHEBI:58053"/>
    </ligand>
</feature>
<keyword evidence="7 8" id="KW-0342">GTP-binding</keyword>
<feature type="binding site" evidence="8">
    <location>
        <position position="136"/>
    </location>
    <ligand>
        <name>Mg(2+)</name>
        <dbReference type="ChEBI" id="CHEBI:18420"/>
    </ligand>
</feature>
<evidence type="ECO:0000256" key="4">
    <source>
        <dbReference type="ARBA" id="ARBA00022741"/>
    </source>
</evidence>
<evidence type="ECO:0000256" key="3">
    <source>
        <dbReference type="ARBA" id="ARBA00022723"/>
    </source>
</evidence>
<evidence type="ECO:0000256" key="10">
    <source>
        <dbReference type="RuleBase" id="RU000520"/>
    </source>
</evidence>
<comment type="similarity">
    <text evidence="8 10">Belongs to the adenylosuccinate synthetase family.</text>
</comment>
<dbReference type="InterPro" id="IPR033128">
    <property type="entry name" value="Adenylosuccin_syn_Lys_AS"/>
</dbReference>
<dbReference type="GO" id="GO:0000287">
    <property type="term" value="F:magnesium ion binding"/>
    <property type="evidence" value="ECO:0007669"/>
    <property type="project" value="UniProtKB-UniRule"/>
</dbReference>
<protein>
    <recommendedName>
        <fullName evidence="8 10">Adenylosuccinate synthetase</fullName>
        <shortName evidence="8">AMPSase</shortName>
        <shortName evidence="8">AdSS</shortName>
        <ecNumber evidence="8 10">6.3.4.4</ecNumber>
    </recommendedName>
    <alternativeName>
        <fullName evidence="8">IMP--aspartate ligase</fullName>
    </alternativeName>
</protein>
<dbReference type="InterPro" id="IPR027417">
    <property type="entry name" value="P-loop_NTPase"/>
</dbReference>
<evidence type="ECO:0000256" key="8">
    <source>
        <dbReference type="HAMAP-Rule" id="MF_03125"/>
    </source>
</evidence>
<evidence type="ECO:0000256" key="1">
    <source>
        <dbReference type="ARBA" id="ARBA00011738"/>
    </source>
</evidence>
<feature type="binding site" evidence="8">
    <location>
        <begin position="161"/>
        <end position="164"/>
    </location>
    <ligand>
        <name>IMP</name>
        <dbReference type="ChEBI" id="CHEBI:58053"/>
    </ligand>
</feature>
<dbReference type="Proteomes" id="UP001162060">
    <property type="component" value="Unassembled WGS sequence"/>
</dbReference>
<feature type="binding site" evidence="8">
    <location>
        <begin position="136"/>
        <end position="139"/>
    </location>
    <ligand>
        <name>IMP</name>
        <dbReference type="ChEBI" id="CHEBI:58053"/>
    </ligand>
</feature>
<feature type="binding site" evidence="8">
    <location>
        <position position="266"/>
    </location>
    <ligand>
        <name>IMP</name>
        <dbReference type="ChEBI" id="CHEBI:58053"/>
        <note>ligand shared between dimeric partners</note>
    </ligand>
</feature>
<dbReference type="NCBIfam" id="TIGR00184">
    <property type="entry name" value="purA"/>
    <property type="match status" value="1"/>
</dbReference>
<sequence length="555" mass="60442">MRVDVASRAVRAALRFSAQCPARQLHAAHASAALRAALAVDASHRPSHSRPSFLPIAAAVALAGAATVAILKDDESVSTKCEGTIKPVSREAVTQAMLKEVVAKLNRIESAVANPHRHSDSLNAGVDVVLGAQWGDEGKGKLVDSLSQSYDVIVRVAGGSNAGHTIVHEGKKYKFHLVPSGILNPDAVCIIGNGVVVHLPSFLEELKGLERMGVSYEGRILISDRAHMVLDLHQEVDGINELRRGRNKIGTTKKGIGPAYSSKMLRNGVRVGDLRYFDDFSEKLRDQVKFYKDNYPELVTDAEAEIKVYSDMKDKILSMTVDTVAYLNDAYVSGKKILVEGANATMLDIDFGTYPYVTSSNPSIGSVCTGGGISPNRLNGIIGIVKAYCTRVGEGPFPTELYDEVGNHLGTVGAEFGTTTGRARRCGWLDIPQMRYSNMVNGFTELNLTKLDVLTGLKKVKIGVAYWHKGKKLDGMPSNLQLLENSVVEYEELDGWAEDISKCKTFAELPEAAKKYVLRVEELLGTHIKWIGVGPDRFDVITRPHPLEKTYVPSN</sequence>
<keyword evidence="5 8" id="KW-0658">Purine biosynthesis</keyword>
<proteinExistence type="inferred from homology"/>
<dbReference type="InterPro" id="IPR042109">
    <property type="entry name" value="Adenylosuccinate_synth_dom1"/>
</dbReference>